<sequence length="550" mass="62732">MSHFDDVAEEEMRWETEQEQQNIAGCKRNISCSGEGSSAASTMASKKQTQLDPINLYFTKESNEAMQQRNGKEAKVIDEAKKKLRENAVQKICRWMYDAGLPFNAVNYKSLGPAIEAIGQYGPGMKPPSFYEVRVKYLKKALEHTNNILKAWEEDQAKYGCSLMADGWTDRKHRSLINFLVNSPKGTKFVGSVDASSYSHTAHCIDLMFEDFFKVSNMKKTYEQAVMINGYIYNRSPLLDMLRDFIAKRDMVAGPLVKVLRLVDGEKKPPMGYIYEAMDRAKEAIAASFSKKNIDIIDARWDIQLHRPLYAAGYYLNPEFYYSNPSVEQDKEVMGGLFKCIERLIPDGDMQDKLIEELAFYKKAEGFFGIPMAIRQRSTRAPVHLVVKEIGVFLKTALRRRYDARDTIDPIALDDIDESNEWLFGRLNLSEEDGDEENARVFENDDLTWGDVARASGVDEDAYTFCPCHSKVVKNTTSKASSSKATKKASTSSKSTTKRHLIDEDEEEEEMNFDDTDEEDLDCYKSNSDRENKTNVDDEEEEIGEDLDFD</sequence>
<gene>
    <name evidence="3" type="ORF">Sradi_2322100</name>
</gene>
<organism evidence="3">
    <name type="scientific">Sesamum radiatum</name>
    <name type="common">Black benniseed</name>
    <dbReference type="NCBI Taxonomy" id="300843"/>
    <lineage>
        <taxon>Eukaryota</taxon>
        <taxon>Viridiplantae</taxon>
        <taxon>Streptophyta</taxon>
        <taxon>Embryophyta</taxon>
        <taxon>Tracheophyta</taxon>
        <taxon>Spermatophyta</taxon>
        <taxon>Magnoliopsida</taxon>
        <taxon>eudicotyledons</taxon>
        <taxon>Gunneridae</taxon>
        <taxon>Pentapetalae</taxon>
        <taxon>asterids</taxon>
        <taxon>lamiids</taxon>
        <taxon>Lamiales</taxon>
        <taxon>Pedaliaceae</taxon>
        <taxon>Sesamum</taxon>
    </lineage>
</organism>
<name>A0AAW2T5C1_SESRA</name>
<reference evidence="3" key="2">
    <citation type="journal article" date="2024" name="Plant">
        <title>Genomic evolution and insights into agronomic trait innovations of Sesamum species.</title>
        <authorList>
            <person name="Miao H."/>
            <person name="Wang L."/>
            <person name="Qu L."/>
            <person name="Liu H."/>
            <person name="Sun Y."/>
            <person name="Le M."/>
            <person name="Wang Q."/>
            <person name="Wei S."/>
            <person name="Zheng Y."/>
            <person name="Lin W."/>
            <person name="Duan Y."/>
            <person name="Cao H."/>
            <person name="Xiong S."/>
            <person name="Wang X."/>
            <person name="Wei L."/>
            <person name="Li C."/>
            <person name="Ma Q."/>
            <person name="Ju M."/>
            <person name="Zhao R."/>
            <person name="Li G."/>
            <person name="Mu C."/>
            <person name="Tian Q."/>
            <person name="Mei H."/>
            <person name="Zhang T."/>
            <person name="Gao T."/>
            <person name="Zhang H."/>
        </authorList>
    </citation>
    <scope>NUCLEOTIDE SEQUENCE</scope>
    <source>
        <strain evidence="3">G02</strain>
    </source>
</reference>
<dbReference type="PANTHER" id="PTHR32166:SF74">
    <property type="entry name" value="OS05G0256350 PROTEIN"/>
    <property type="match status" value="1"/>
</dbReference>
<evidence type="ECO:0000313" key="3">
    <source>
        <dbReference type="EMBL" id="KAL0399788.1"/>
    </source>
</evidence>
<dbReference type="AlphaFoldDB" id="A0AAW2T5C1"/>
<evidence type="ECO:0000259" key="2">
    <source>
        <dbReference type="Pfam" id="PF04937"/>
    </source>
</evidence>
<proteinExistence type="predicted"/>
<dbReference type="InterPro" id="IPR012337">
    <property type="entry name" value="RNaseH-like_sf"/>
</dbReference>
<feature type="compositionally biased region" description="Low complexity" evidence="1">
    <location>
        <begin position="477"/>
        <end position="495"/>
    </location>
</feature>
<dbReference type="SUPFAM" id="SSF53098">
    <property type="entry name" value="Ribonuclease H-like"/>
    <property type="match status" value="1"/>
</dbReference>
<protein>
    <recommendedName>
        <fullName evidence="2">DUF659 domain-containing protein</fullName>
    </recommendedName>
</protein>
<dbReference type="InterPro" id="IPR007021">
    <property type="entry name" value="DUF659"/>
</dbReference>
<feature type="region of interest" description="Disordered" evidence="1">
    <location>
        <begin position="477"/>
        <end position="550"/>
    </location>
</feature>
<feature type="compositionally biased region" description="Acidic residues" evidence="1">
    <location>
        <begin position="503"/>
        <end position="521"/>
    </location>
</feature>
<comment type="caution">
    <text evidence="3">The sequence shown here is derived from an EMBL/GenBank/DDBJ whole genome shotgun (WGS) entry which is preliminary data.</text>
</comment>
<reference evidence="3" key="1">
    <citation type="submission" date="2020-06" db="EMBL/GenBank/DDBJ databases">
        <authorList>
            <person name="Li T."/>
            <person name="Hu X."/>
            <person name="Zhang T."/>
            <person name="Song X."/>
            <person name="Zhang H."/>
            <person name="Dai N."/>
            <person name="Sheng W."/>
            <person name="Hou X."/>
            <person name="Wei L."/>
        </authorList>
    </citation>
    <scope>NUCLEOTIDE SEQUENCE</scope>
    <source>
        <strain evidence="3">G02</strain>
        <tissue evidence="3">Leaf</tissue>
    </source>
</reference>
<feature type="compositionally biased region" description="Basic and acidic residues" evidence="1">
    <location>
        <begin position="527"/>
        <end position="536"/>
    </location>
</feature>
<feature type="compositionally biased region" description="Acidic residues" evidence="1">
    <location>
        <begin position="537"/>
        <end position="550"/>
    </location>
</feature>
<evidence type="ECO:0000256" key="1">
    <source>
        <dbReference type="SAM" id="MobiDB-lite"/>
    </source>
</evidence>
<dbReference type="EMBL" id="JACGWJ010000009">
    <property type="protein sequence ID" value="KAL0399788.1"/>
    <property type="molecule type" value="Genomic_DNA"/>
</dbReference>
<dbReference type="PANTHER" id="PTHR32166">
    <property type="entry name" value="OSJNBA0013A04.12 PROTEIN"/>
    <property type="match status" value="1"/>
</dbReference>
<accession>A0AAW2T5C1</accession>
<dbReference type="Pfam" id="PF04937">
    <property type="entry name" value="DUF659"/>
    <property type="match status" value="1"/>
</dbReference>
<feature type="domain" description="DUF659" evidence="2">
    <location>
        <begin position="128"/>
        <end position="201"/>
    </location>
</feature>